<dbReference type="RefSeq" id="WP_119431582.1">
    <property type="nucleotide sequence ID" value="NZ_QWGE01000002.1"/>
</dbReference>
<dbReference type="EMBL" id="QWGE01000002">
    <property type="protein sequence ID" value="RIJ41837.1"/>
    <property type="molecule type" value="Genomic_DNA"/>
</dbReference>
<dbReference type="EC" id="2.7.13.3" evidence="2"/>
<comment type="caution">
    <text evidence="5">The sequence shown here is derived from an EMBL/GenBank/DDBJ whole genome shotgun (WGS) entry which is preliminary data.</text>
</comment>
<dbReference type="InterPro" id="IPR003018">
    <property type="entry name" value="GAF"/>
</dbReference>
<dbReference type="SUPFAM" id="SSF55781">
    <property type="entry name" value="GAF domain-like"/>
    <property type="match status" value="1"/>
</dbReference>
<dbReference type="InterPro" id="IPR029016">
    <property type="entry name" value="GAF-like_dom_sf"/>
</dbReference>
<dbReference type="PANTHER" id="PTHR43102">
    <property type="entry name" value="SLR1143 PROTEIN"/>
    <property type="match status" value="1"/>
</dbReference>
<protein>
    <recommendedName>
        <fullName evidence="2">histidine kinase</fullName>
        <ecNumber evidence="2">2.7.13.3</ecNumber>
    </recommendedName>
</protein>
<dbReference type="InterPro" id="IPR003594">
    <property type="entry name" value="HATPase_dom"/>
</dbReference>
<keyword evidence="6" id="KW-1185">Reference proteome</keyword>
<dbReference type="Gene3D" id="3.30.450.40">
    <property type="match status" value="1"/>
</dbReference>
<keyword evidence="5" id="KW-0808">Transferase</keyword>
<dbReference type="GO" id="GO:0000155">
    <property type="term" value="F:phosphorelay sensor kinase activity"/>
    <property type="evidence" value="ECO:0007669"/>
    <property type="project" value="InterPro"/>
</dbReference>
<name>A0A399SIX7_9BACT</name>
<dbReference type="OrthoDB" id="9811889at2"/>
<dbReference type="SUPFAM" id="SSF47384">
    <property type="entry name" value="Homodimeric domain of signal transducing histidine kinase"/>
    <property type="match status" value="1"/>
</dbReference>
<dbReference type="SUPFAM" id="SSF55874">
    <property type="entry name" value="ATPase domain of HSP90 chaperone/DNA topoisomerase II/histidine kinase"/>
    <property type="match status" value="1"/>
</dbReference>
<evidence type="ECO:0000256" key="1">
    <source>
        <dbReference type="ARBA" id="ARBA00000085"/>
    </source>
</evidence>
<evidence type="ECO:0000313" key="6">
    <source>
        <dbReference type="Proteomes" id="UP000266005"/>
    </source>
</evidence>
<dbReference type="SMART" id="SM00387">
    <property type="entry name" value="HATPase_c"/>
    <property type="match status" value="1"/>
</dbReference>
<organism evidence="5 6">
    <name type="scientific">Pontibacter oryzae</name>
    <dbReference type="NCBI Taxonomy" id="2304593"/>
    <lineage>
        <taxon>Bacteria</taxon>
        <taxon>Pseudomonadati</taxon>
        <taxon>Bacteroidota</taxon>
        <taxon>Cytophagia</taxon>
        <taxon>Cytophagales</taxon>
        <taxon>Hymenobacteraceae</taxon>
        <taxon>Pontibacter</taxon>
    </lineage>
</organism>
<dbReference type="Pfam" id="PF02518">
    <property type="entry name" value="HATPase_c"/>
    <property type="match status" value="1"/>
</dbReference>
<dbReference type="Pfam" id="PF00512">
    <property type="entry name" value="HisKA"/>
    <property type="match status" value="1"/>
</dbReference>
<reference evidence="6" key="1">
    <citation type="submission" date="2018-08" db="EMBL/GenBank/DDBJ databases">
        <title>Mucilaginibacter sp. MYSH2.</title>
        <authorList>
            <person name="Seo T."/>
        </authorList>
    </citation>
    <scope>NUCLEOTIDE SEQUENCE [LARGE SCALE GENOMIC DNA]</scope>
    <source>
        <strain evidence="6">KIRAN</strain>
    </source>
</reference>
<gene>
    <name evidence="5" type="ORF">D1627_07430</name>
</gene>
<dbReference type="Gene3D" id="3.30.565.10">
    <property type="entry name" value="Histidine kinase-like ATPase, C-terminal domain"/>
    <property type="match status" value="1"/>
</dbReference>
<evidence type="ECO:0000259" key="4">
    <source>
        <dbReference type="PROSITE" id="PS50109"/>
    </source>
</evidence>
<sequence>MPTSSPIPANEFERVLDLIELDLDYTAQHESFEDLVKLAARVAGTEISLLNLIDSFTQWTISRHGMDMEQMPREDTVCQFTIMESDFLEVKNLMLDERFREKSYVAGDAALRYYFGVPLKTPNGYSIGALCMLDRVEHTLTPEKVELLKIIADEIVARLIMVQAINNLKYDLNEAKEVKKRVAHDIRGPIGGIIGLAQLISQRGEKNKLDDVLQFIKLIQKSGTSLLELADEILNTDVKSIQAAPELTEHELNLLVFKDKLEKLYLPQAKNKSISFLVNINPENGVVPFPKNKLLQITGNLISNAMKFTPVNGKVTVDLDLELKDNAKNLHIVVRDTGVGLDVPKMEAILNGTAASTDGTSGEQGYGFGLPLVKHLVDGLNGTLTVQSALGQGAIFDIKLPFN</sequence>
<dbReference type="Proteomes" id="UP000266005">
    <property type="component" value="Unassembled WGS sequence"/>
</dbReference>
<accession>A0A399SIX7</accession>
<dbReference type="InterPro" id="IPR003661">
    <property type="entry name" value="HisK_dim/P_dom"/>
</dbReference>
<dbReference type="InterPro" id="IPR036097">
    <property type="entry name" value="HisK_dim/P_sf"/>
</dbReference>
<dbReference type="InterPro" id="IPR005467">
    <property type="entry name" value="His_kinase_dom"/>
</dbReference>
<dbReference type="PRINTS" id="PR00344">
    <property type="entry name" value="BCTRLSENSOR"/>
</dbReference>
<dbReference type="PANTHER" id="PTHR43102:SF2">
    <property type="entry name" value="GAF DOMAIN-CONTAINING PROTEIN"/>
    <property type="match status" value="1"/>
</dbReference>
<feature type="domain" description="Histidine kinase" evidence="4">
    <location>
        <begin position="181"/>
        <end position="403"/>
    </location>
</feature>
<dbReference type="Gene3D" id="1.10.287.130">
    <property type="match status" value="1"/>
</dbReference>
<evidence type="ECO:0000256" key="2">
    <source>
        <dbReference type="ARBA" id="ARBA00012438"/>
    </source>
</evidence>
<proteinExistence type="predicted"/>
<dbReference type="PROSITE" id="PS50109">
    <property type="entry name" value="HIS_KIN"/>
    <property type="match status" value="1"/>
</dbReference>
<dbReference type="AlphaFoldDB" id="A0A399SIX7"/>
<evidence type="ECO:0000313" key="5">
    <source>
        <dbReference type="EMBL" id="RIJ41837.1"/>
    </source>
</evidence>
<comment type="catalytic activity">
    <reaction evidence="1">
        <text>ATP + protein L-histidine = ADP + protein N-phospho-L-histidine.</text>
        <dbReference type="EC" id="2.7.13.3"/>
    </reaction>
</comment>
<keyword evidence="3" id="KW-0597">Phosphoprotein</keyword>
<dbReference type="InterPro" id="IPR004358">
    <property type="entry name" value="Sig_transdc_His_kin-like_C"/>
</dbReference>
<keyword evidence="5" id="KW-0418">Kinase</keyword>
<evidence type="ECO:0000256" key="3">
    <source>
        <dbReference type="ARBA" id="ARBA00022553"/>
    </source>
</evidence>
<dbReference type="Pfam" id="PF01590">
    <property type="entry name" value="GAF"/>
    <property type="match status" value="1"/>
</dbReference>
<dbReference type="InterPro" id="IPR036890">
    <property type="entry name" value="HATPase_C_sf"/>
</dbReference>